<reference evidence="5 6" key="1">
    <citation type="submission" date="2013-10" db="EMBL/GenBank/DDBJ databases">
        <authorList>
            <person name="Wang G."/>
            <person name="Zhuang W."/>
        </authorList>
    </citation>
    <scope>NUCLEOTIDE SEQUENCE [LARGE SCALE GENOMIC DNA]</scope>
    <source>
        <strain evidence="5 6">DSM 20118</strain>
    </source>
</reference>
<evidence type="ECO:0000259" key="3">
    <source>
        <dbReference type="PROSITE" id="PS50883"/>
    </source>
</evidence>
<feature type="domain" description="GGDEF" evidence="4">
    <location>
        <begin position="353"/>
        <end position="483"/>
    </location>
</feature>
<evidence type="ECO:0000256" key="2">
    <source>
        <dbReference type="SAM" id="Phobius"/>
    </source>
</evidence>
<dbReference type="SMART" id="SM00052">
    <property type="entry name" value="EAL"/>
    <property type="match status" value="1"/>
</dbReference>
<feature type="transmembrane region" description="Helical" evidence="2">
    <location>
        <begin position="12"/>
        <end position="31"/>
    </location>
</feature>
<dbReference type="InterPro" id="IPR000160">
    <property type="entry name" value="GGDEF_dom"/>
</dbReference>
<dbReference type="RefSeq" id="WP_034627374.1">
    <property type="nucleotide sequence ID" value="NZ_AXNT01000032.1"/>
</dbReference>
<organism evidence="5 6">
    <name type="scientific">Cellulomonas cellasea DSM 20118</name>
    <dbReference type="NCBI Taxonomy" id="1408250"/>
    <lineage>
        <taxon>Bacteria</taxon>
        <taxon>Bacillati</taxon>
        <taxon>Actinomycetota</taxon>
        <taxon>Actinomycetes</taxon>
        <taxon>Micrococcales</taxon>
        <taxon>Cellulomonadaceae</taxon>
        <taxon>Cellulomonas</taxon>
    </lineage>
</organism>
<dbReference type="AlphaFoldDB" id="A0A0A0BC35"/>
<name>A0A0A0BC35_9CELL</name>
<dbReference type="InterPro" id="IPR050706">
    <property type="entry name" value="Cyclic-di-GMP_PDE-like"/>
</dbReference>
<dbReference type="Gene3D" id="3.30.70.270">
    <property type="match status" value="1"/>
</dbReference>
<dbReference type="SUPFAM" id="SSF141868">
    <property type="entry name" value="EAL domain-like"/>
    <property type="match status" value="1"/>
</dbReference>
<dbReference type="Pfam" id="PF00563">
    <property type="entry name" value="EAL"/>
    <property type="match status" value="1"/>
</dbReference>
<dbReference type="PROSITE" id="PS50887">
    <property type="entry name" value="GGDEF"/>
    <property type="match status" value="1"/>
</dbReference>
<dbReference type="Gene3D" id="3.20.20.450">
    <property type="entry name" value="EAL domain"/>
    <property type="match status" value="1"/>
</dbReference>
<dbReference type="GO" id="GO:0071111">
    <property type="term" value="F:cyclic-guanylate-specific phosphodiesterase activity"/>
    <property type="evidence" value="ECO:0007669"/>
    <property type="project" value="InterPro"/>
</dbReference>
<keyword evidence="2" id="KW-1133">Transmembrane helix</keyword>
<dbReference type="NCBIfam" id="TIGR00254">
    <property type="entry name" value="GGDEF"/>
    <property type="match status" value="1"/>
</dbReference>
<dbReference type="SUPFAM" id="SSF55073">
    <property type="entry name" value="Nucleotide cyclase"/>
    <property type="match status" value="1"/>
</dbReference>
<dbReference type="STRING" id="1408250.Q760_10725"/>
<dbReference type="OrthoDB" id="23692at2"/>
<feature type="region of interest" description="Disordered" evidence="1">
    <location>
        <begin position="724"/>
        <end position="744"/>
    </location>
</feature>
<dbReference type="PROSITE" id="PS50883">
    <property type="entry name" value="EAL"/>
    <property type="match status" value="1"/>
</dbReference>
<dbReference type="EMBL" id="AXNT01000032">
    <property type="protein sequence ID" value="KGM02891.1"/>
    <property type="molecule type" value="Genomic_DNA"/>
</dbReference>
<dbReference type="InterPro" id="IPR029787">
    <property type="entry name" value="Nucleotide_cyclase"/>
</dbReference>
<dbReference type="PANTHER" id="PTHR33121:SF70">
    <property type="entry name" value="SIGNALING PROTEIN YKOW"/>
    <property type="match status" value="1"/>
</dbReference>
<accession>A0A0A0BC35</accession>
<keyword evidence="2" id="KW-0472">Membrane</keyword>
<evidence type="ECO:0000259" key="4">
    <source>
        <dbReference type="PROSITE" id="PS50887"/>
    </source>
</evidence>
<proteinExistence type="predicted"/>
<feature type="transmembrane region" description="Helical" evidence="2">
    <location>
        <begin position="167"/>
        <end position="189"/>
    </location>
</feature>
<dbReference type="InterPro" id="IPR035919">
    <property type="entry name" value="EAL_sf"/>
</dbReference>
<dbReference type="CDD" id="cd01949">
    <property type="entry name" value="GGDEF"/>
    <property type="match status" value="1"/>
</dbReference>
<feature type="transmembrane region" description="Helical" evidence="2">
    <location>
        <begin position="103"/>
        <end position="121"/>
    </location>
</feature>
<dbReference type="Proteomes" id="UP000029833">
    <property type="component" value="Unassembled WGS sequence"/>
</dbReference>
<feature type="transmembrane region" description="Helical" evidence="2">
    <location>
        <begin position="69"/>
        <end position="91"/>
    </location>
</feature>
<keyword evidence="6" id="KW-1185">Reference proteome</keyword>
<keyword evidence="2" id="KW-0812">Transmembrane</keyword>
<evidence type="ECO:0008006" key="7">
    <source>
        <dbReference type="Google" id="ProtNLM"/>
    </source>
</evidence>
<feature type="transmembrane region" description="Helical" evidence="2">
    <location>
        <begin position="141"/>
        <end position="160"/>
    </location>
</feature>
<feature type="compositionally biased region" description="Basic residues" evidence="1">
    <location>
        <begin position="731"/>
        <end position="744"/>
    </location>
</feature>
<feature type="transmembrane region" description="Helical" evidence="2">
    <location>
        <begin position="43"/>
        <end position="63"/>
    </location>
</feature>
<protein>
    <recommendedName>
        <fullName evidence="7">Diguanylate cyclase</fullName>
    </recommendedName>
</protein>
<feature type="domain" description="EAL" evidence="3">
    <location>
        <begin position="488"/>
        <end position="736"/>
    </location>
</feature>
<gene>
    <name evidence="5" type="ORF">Q760_10725</name>
</gene>
<dbReference type="Pfam" id="PF00990">
    <property type="entry name" value="GGDEF"/>
    <property type="match status" value="1"/>
</dbReference>
<comment type="caution">
    <text evidence="5">The sequence shown here is derived from an EMBL/GenBank/DDBJ whole genome shotgun (WGS) entry which is preliminary data.</text>
</comment>
<evidence type="ECO:0000313" key="5">
    <source>
        <dbReference type="EMBL" id="KGM02891.1"/>
    </source>
</evidence>
<evidence type="ECO:0000313" key="6">
    <source>
        <dbReference type="Proteomes" id="UP000029833"/>
    </source>
</evidence>
<dbReference type="SMART" id="SM00267">
    <property type="entry name" value="GGDEF"/>
    <property type="match status" value="1"/>
</dbReference>
<evidence type="ECO:0000256" key="1">
    <source>
        <dbReference type="SAM" id="MobiDB-lite"/>
    </source>
</evidence>
<dbReference type="InterPro" id="IPR043128">
    <property type="entry name" value="Rev_trsase/Diguanyl_cyclase"/>
</dbReference>
<sequence>MDGTASTWPAALQFFLAGVLGGSCVLQWVWWRGELRQAGAKWTLLWSAVLALGFVANGLLAMAPEGTTGSVLLFVRAQLFVAVVLLALPATRAYAAGPPVRRYVLVAGAFGLVRAVLWVTTDVVMTHSYVQGLPVYGPFDAATFLAPVVVVALYVVRAVGKLRITPVGILLLASGIVSVALLVASHLVADRATAEGFATMWALPLGLGLEVLGLDRLRRAQGDAVRQNEMRDAVARIANAAWFIKDPEALLLRAREESRRLLDDPTIEGSLRPLARGRFVTELFSVEHDAGSTRERGFLMDLAQIVSAAAERHALASRLSQAAFTDSLTHLPNRHALDQHLAEALDQADVERTRVALVYCDLDGFKRANDHHGHAWGDQLLVQVADHLRSAAPPGTTVARLGGDEFVAVIPRAGTYDDLMAFGRELRAGFGGTSPEQNPPRLTVGVAVREPGETVAPDQLLQHADTAMLEAKRTRAGVVFFGRELRNRVNAETQLRRALDEGVADGEFEAHYQPIVDTVTLEVVGLESLARWTRGGQVLMPSDWLPLAEESGLIVPIGQALLASSRAGYEKFRLPVAVNVAARQLAEPDFLRHVERSWGDGAWTQLTIEVTESALLDDSAAAAGTLAELRRRGVKIAIDDFGTGYSSLSRLATLPVDVLKIDQAFVREIRTRRGKAVLRAILALADAHGLDVVAEGVERASELTALAELGVPRVQGNLLGRASATLPVRGPRPRPRGRRPVRVL</sequence>
<dbReference type="InterPro" id="IPR001633">
    <property type="entry name" value="EAL_dom"/>
</dbReference>
<dbReference type="CDD" id="cd01948">
    <property type="entry name" value="EAL"/>
    <property type="match status" value="1"/>
</dbReference>
<dbReference type="PANTHER" id="PTHR33121">
    <property type="entry name" value="CYCLIC DI-GMP PHOSPHODIESTERASE PDEF"/>
    <property type="match status" value="1"/>
</dbReference>